<evidence type="ECO:0000256" key="3">
    <source>
        <dbReference type="SAM" id="SignalP"/>
    </source>
</evidence>
<dbReference type="Proteomes" id="UP000636960">
    <property type="component" value="Unassembled WGS sequence"/>
</dbReference>
<evidence type="ECO:0000259" key="4">
    <source>
        <dbReference type="Pfam" id="PF08386"/>
    </source>
</evidence>
<dbReference type="Pfam" id="PF08386">
    <property type="entry name" value="Abhydrolase_4"/>
    <property type="match status" value="1"/>
</dbReference>
<keyword evidence="3" id="KW-0732">Signal</keyword>
<evidence type="ECO:0000256" key="2">
    <source>
        <dbReference type="ARBA" id="ARBA00022801"/>
    </source>
</evidence>
<feature type="chain" id="PRO_5036817202" evidence="3">
    <location>
        <begin position="18"/>
        <end position="415"/>
    </location>
</feature>
<dbReference type="AlphaFoldDB" id="A0A919JY40"/>
<feature type="domain" description="Peptidase S33 tripeptidyl aminopeptidase-like C-terminal" evidence="4">
    <location>
        <begin position="325"/>
        <end position="415"/>
    </location>
</feature>
<accession>A0A919JY40</accession>
<keyword evidence="2" id="KW-0378">Hydrolase</keyword>
<evidence type="ECO:0000256" key="1">
    <source>
        <dbReference type="ARBA" id="ARBA00010088"/>
    </source>
</evidence>
<gene>
    <name evidence="5" type="ORF">Ari01nite_05510</name>
</gene>
<proteinExistence type="inferred from homology"/>
<dbReference type="GO" id="GO:0016787">
    <property type="term" value="F:hydrolase activity"/>
    <property type="evidence" value="ECO:0007669"/>
    <property type="project" value="UniProtKB-KW"/>
</dbReference>
<dbReference type="EMBL" id="BOMV01000005">
    <property type="protein sequence ID" value="GIE93086.1"/>
    <property type="molecule type" value="Genomic_DNA"/>
</dbReference>
<dbReference type="InterPro" id="IPR051601">
    <property type="entry name" value="Serine_prot/Carboxylest_S33"/>
</dbReference>
<dbReference type="PANTHER" id="PTHR43248">
    <property type="entry name" value="2-SUCCINYL-6-HYDROXY-2,4-CYCLOHEXADIENE-1-CARBOXYLATE SYNTHASE"/>
    <property type="match status" value="1"/>
</dbReference>
<feature type="signal peptide" evidence="3">
    <location>
        <begin position="1"/>
        <end position="17"/>
    </location>
</feature>
<reference evidence="5" key="1">
    <citation type="submission" date="2021-01" db="EMBL/GenBank/DDBJ databases">
        <title>Whole genome shotgun sequence of Actinoplanes rishiriensis NBRC 108556.</title>
        <authorList>
            <person name="Komaki H."/>
            <person name="Tamura T."/>
        </authorList>
    </citation>
    <scope>NUCLEOTIDE SEQUENCE</scope>
    <source>
        <strain evidence="5">NBRC 108556</strain>
    </source>
</reference>
<dbReference type="InterPro" id="IPR029058">
    <property type="entry name" value="AB_hydrolase_fold"/>
</dbReference>
<dbReference type="PANTHER" id="PTHR43248:SF30">
    <property type="entry name" value="AB HYDROLASE-1 DOMAIN-CONTAINING PROTEIN"/>
    <property type="match status" value="1"/>
</dbReference>
<dbReference type="Gene3D" id="3.40.50.1820">
    <property type="entry name" value="alpha/beta hydrolase"/>
    <property type="match status" value="1"/>
</dbReference>
<dbReference type="SUPFAM" id="SSF53474">
    <property type="entry name" value="alpha/beta-Hydrolases"/>
    <property type="match status" value="1"/>
</dbReference>
<protein>
    <submittedName>
        <fullName evidence="5">Peptidase</fullName>
    </submittedName>
</protein>
<dbReference type="RefSeq" id="WP_203778931.1">
    <property type="nucleotide sequence ID" value="NZ_BOMV01000005.1"/>
</dbReference>
<organism evidence="5 6">
    <name type="scientific">Paractinoplanes rishiriensis</name>
    <dbReference type="NCBI Taxonomy" id="1050105"/>
    <lineage>
        <taxon>Bacteria</taxon>
        <taxon>Bacillati</taxon>
        <taxon>Actinomycetota</taxon>
        <taxon>Actinomycetes</taxon>
        <taxon>Micromonosporales</taxon>
        <taxon>Micromonosporaceae</taxon>
        <taxon>Paractinoplanes</taxon>
    </lineage>
</organism>
<dbReference type="InterPro" id="IPR013595">
    <property type="entry name" value="Pept_S33_TAP-like_C"/>
</dbReference>
<comment type="caution">
    <text evidence="5">The sequence shown here is derived from an EMBL/GenBank/DDBJ whole genome shotgun (WGS) entry which is preliminary data.</text>
</comment>
<comment type="similarity">
    <text evidence="1">Belongs to the peptidase S33 family.</text>
</comment>
<keyword evidence="6" id="KW-1185">Reference proteome</keyword>
<evidence type="ECO:0000313" key="5">
    <source>
        <dbReference type="EMBL" id="GIE93086.1"/>
    </source>
</evidence>
<name>A0A919JY40_9ACTN</name>
<evidence type="ECO:0000313" key="6">
    <source>
        <dbReference type="Proteomes" id="UP000636960"/>
    </source>
</evidence>
<sequence>MKALLALLLIMPPPVTAPDWVTCGTAECTTLTVPVDWSRPNGETVGIPVARRAAPDPAKRIGTLVFLPGGPWDSGVQRVRDGYRRFSDTLLDRFDIVSLDPRGSRCEPGPPPLLTSQADFDAALAHNRALWQTCAGGVWRHADMLSNVRDLEALRIALGERQLSFHGSSYGTLLGQQYAERYPGRVRAMVLESVVDHSPAPFLPTQAAAYEDAFDHFADWCAADTSCALHGRDVRQVWRGLRDFDLVAVTLKFLRDAAYGPLAGYLRDVAGGAPPIRVPSLGVVTPAFCADWSLPVADFADYQRQLRQAARVAPDTGYPAQVFALTMCLGWGKVANPQRPVRVRTEIPLLLVNSRHDPATGWEGARNVERQLGRHGVLVTYEGAGHGAYTLSDCIKRTVDDYLVSRTVPARGTTC</sequence>